<comment type="caution">
    <text evidence="8">Lacks conserved residue(s) required for the propagation of feature annotation.</text>
</comment>
<keyword evidence="4 9" id="KW-0472">Membrane</keyword>
<evidence type="ECO:0000259" key="11">
    <source>
        <dbReference type="PROSITE" id="PS51551"/>
    </source>
</evidence>
<feature type="compositionally biased region" description="Low complexity" evidence="10">
    <location>
        <begin position="99"/>
        <end position="115"/>
    </location>
</feature>
<evidence type="ECO:0000256" key="5">
    <source>
        <dbReference type="ARBA" id="ARBA00023157"/>
    </source>
</evidence>
<dbReference type="Ensembl" id="ENSFCTT00005074065.1">
    <property type="protein sequence ID" value="ENSFCTP00005052289.1"/>
    <property type="gene ID" value="ENSFCTG00005026124.1"/>
</dbReference>
<dbReference type="InterPro" id="IPR031328">
    <property type="entry name" value="Ephrin"/>
</dbReference>
<dbReference type="CDD" id="cd10425">
    <property type="entry name" value="Ephrin-A_Ectodomain"/>
    <property type="match status" value="1"/>
</dbReference>
<dbReference type="Proteomes" id="UP000823872">
    <property type="component" value="Chromosome A2"/>
</dbReference>
<keyword evidence="3" id="KW-0732">Signal</keyword>
<keyword evidence="5" id="KW-1015">Disulfide bond</keyword>
<evidence type="ECO:0000256" key="8">
    <source>
        <dbReference type="PROSITE-ProRule" id="PRU00884"/>
    </source>
</evidence>
<gene>
    <name evidence="12" type="primary">ZBTB7A</name>
</gene>
<dbReference type="PANTHER" id="PTHR11304:SF4">
    <property type="entry name" value="EPHRIN-A2"/>
    <property type="match status" value="1"/>
</dbReference>
<keyword evidence="6" id="KW-0325">Glycoprotein</keyword>
<feature type="compositionally biased region" description="Basic and acidic residues" evidence="10">
    <location>
        <begin position="177"/>
        <end position="188"/>
    </location>
</feature>
<evidence type="ECO:0000256" key="9">
    <source>
        <dbReference type="RuleBase" id="RU004375"/>
    </source>
</evidence>
<dbReference type="SUPFAM" id="SSF49503">
    <property type="entry name" value="Cupredoxins"/>
    <property type="match status" value="1"/>
</dbReference>
<proteinExistence type="inferred from homology"/>
<feature type="compositionally biased region" description="Pro residues" evidence="10">
    <location>
        <begin position="377"/>
        <end position="386"/>
    </location>
</feature>
<evidence type="ECO:0000256" key="4">
    <source>
        <dbReference type="ARBA" id="ARBA00023136"/>
    </source>
</evidence>
<keyword evidence="7" id="KW-0449">Lipoprotein</keyword>
<feature type="compositionally biased region" description="Gly residues" evidence="10">
    <location>
        <begin position="46"/>
        <end position="60"/>
    </location>
</feature>
<evidence type="ECO:0000256" key="7">
    <source>
        <dbReference type="ARBA" id="ARBA00023288"/>
    </source>
</evidence>
<dbReference type="Pfam" id="PF00812">
    <property type="entry name" value="Ephrin"/>
    <property type="match status" value="1"/>
</dbReference>
<reference evidence="12 13" key="1">
    <citation type="submission" date="2021-02" db="EMBL/GenBank/DDBJ databases">
        <title>Safari Cat Assemblies.</title>
        <authorList>
            <person name="Bredemeyer K.R."/>
            <person name="Murphy W.J."/>
        </authorList>
    </citation>
    <scope>NUCLEOTIDE SEQUENCE [LARGE SCALE GENOMIC DNA]</scope>
</reference>
<dbReference type="PROSITE" id="PS01299">
    <property type="entry name" value="EPHRIN_RBD_1"/>
    <property type="match status" value="1"/>
</dbReference>
<organism evidence="12 13">
    <name type="scientific">Felis catus</name>
    <name type="common">Cat</name>
    <name type="synonym">Felis silvestris catus</name>
    <dbReference type="NCBI Taxonomy" id="9685"/>
    <lineage>
        <taxon>Eukaryota</taxon>
        <taxon>Metazoa</taxon>
        <taxon>Chordata</taxon>
        <taxon>Craniata</taxon>
        <taxon>Vertebrata</taxon>
        <taxon>Euteleostomi</taxon>
        <taxon>Mammalia</taxon>
        <taxon>Eutheria</taxon>
        <taxon>Laurasiatheria</taxon>
        <taxon>Carnivora</taxon>
        <taxon>Feliformia</taxon>
        <taxon>Felidae</taxon>
        <taxon>Felinae</taxon>
        <taxon>Felis</taxon>
    </lineage>
</organism>
<dbReference type="PROSITE" id="PS51551">
    <property type="entry name" value="EPHRIN_RBD_2"/>
    <property type="match status" value="1"/>
</dbReference>
<comment type="subcellular location">
    <subcellularLocation>
        <location evidence="1">Cell membrane</location>
        <topology evidence="1">Lipid-anchor</topology>
        <topology evidence="1">GPI-anchor</topology>
    </subcellularLocation>
</comment>
<dbReference type="InterPro" id="IPR034252">
    <property type="entry name" value="Ephrin-A_Ecto"/>
</dbReference>
<evidence type="ECO:0000256" key="1">
    <source>
        <dbReference type="ARBA" id="ARBA00004609"/>
    </source>
</evidence>
<dbReference type="InterPro" id="IPR008972">
    <property type="entry name" value="Cupredoxin"/>
</dbReference>
<feature type="region of interest" description="Disordered" evidence="10">
    <location>
        <begin position="1"/>
        <end position="194"/>
    </location>
</feature>
<evidence type="ECO:0000256" key="2">
    <source>
        <dbReference type="ARBA" id="ARBA00022622"/>
    </source>
</evidence>
<keyword evidence="2" id="KW-0336">GPI-anchor</keyword>
<evidence type="ECO:0000256" key="6">
    <source>
        <dbReference type="ARBA" id="ARBA00023180"/>
    </source>
</evidence>
<dbReference type="PRINTS" id="PR01347">
    <property type="entry name" value="EPHRIN"/>
</dbReference>
<protein>
    <recommendedName>
        <fullName evidence="11">Ephrin RBD domain-containing protein</fullName>
    </recommendedName>
</protein>
<accession>A0ABI7ZZ85</accession>
<evidence type="ECO:0000313" key="12">
    <source>
        <dbReference type="Ensembl" id="ENSFCTP00005052289.1"/>
    </source>
</evidence>
<evidence type="ECO:0000256" key="3">
    <source>
        <dbReference type="ARBA" id="ARBA00022729"/>
    </source>
</evidence>
<dbReference type="Gene3D" id="2.60.40.420">
    <property type="entry name" value="Cupredoxins - blue copper proteins"/>
    <property type="match status" value="1"/>
</dbReference>
<dbReference type="InterPro" id="IPR019765">
    <property type="entry name" value="Ephrin_CS"/>
</dbReference>
<feature type="region of interest" description="Disordered" evidence="10">
    <location>
        <begin position="374"/>
        <end position="411"/>
    </location>
</feature>
<dbReference type="InterPro" id="IPR001799">
    <property type="entry name" value="Ephrin_RBD"/>
</dbReference>
<keyword evidence="13" id="KW-1185">Reference proteome</keyword>
<dbReference type="GeneTree" id="ENSGT00940000160040"/>
<name>A0ABI7ZZ85_FELCA</name>
<feature type="domain" description="Ephrin RBD" evidence="11">
    <location>
        <begin position="227"/>
        <end position="367"/>
    </location>
</feature>
<reference evidence="12" key="2">
    <citation type="submission" date="2025-08" db="UniProtKB">
        <authorList>
            <consortium name="Ensembl"/>
        </authorList>
    </citation>
    <scope>IDENTIFICATION</scope>
    <source>
        <strain evidence="12">breed Abyssinian</strain>
    </source>
</reference>
<reference evidence="12" key="3">
    <citation type="submission" date="2025-09" db="UniProtKB">
        <authorList>
            <consortium name="Ensembl"/>
        </authorList>
    </citation>
    <scope>IDENTIFICATION</scope>
    <source>
        <strain evidence="12">breed Abyssinian</strain>
    </source>
</reference>
<evidence type="ECO:0000313" key="13">
    <source>
        <dbReference type="Proteomes" id="UP000823872"/>
    </source>
</evidence>
<dbReference type="PANTHER" id="PTHR11304">
    <property type="entry name" value="EPHRIN"/>
    <property type="match status" value="1"/>
</dbReference>
<comment type="similarity">
    <text evidence="8 9">Belongs to the ephrin family.</text>
</comment>
<evidence type="ECO:0000256" key="10">
    <source>
        <dbReference type="SAM" id="MobiDB-lite"/>
    </source>
</evidence>
<sequence>MMGAVVVARGPPELGVSGGPGEGRTPGLPTAGSPTGRDEGRVGDGLARGGGGGGRGGGRRGAIPPPPPGPRVAGARQEGAPAALPALGRDKGRSPSPSPAAAAAARAARVRAAGGPAPGEDPRRPARPPAACLLGARGRARTGGGGGAAGDLQAPARPPPARPEPARSAAAAEEAETAGRRRPGERGGRTGAMAPAQRPLLPLLLLLLPLPPPPPFARAEDAARANSDRYAVYWNRSNPRFHAGAADDGGGYTVEVSINDYLDIYCPHYGAPLPPAERMEHYVLYMVNGEGHASCDHRQRGFKRWECNRPAAPGGPLKFSEKFQLFTPFSLGFEFRPGHEYYYISATPPNAVDRPCLRLKVYVRPTSKCSGHRAGFHPPPLCPEPTEPTEGSAEPGGGPNTARGVPQPQQWRGRLLTPSLSFLTCERGRHFRPSGLRVKSVTGPSAEAVAPFIQE</sequence>